<feature type="transmembrane region" description="Helical" evidence="6">
    <location>
        <begin position="105"/>
        <end position="128"/>
    </location>
</feature>
<sequence>MRGRHLGLGVFEPGRHGDARRLHAAGPRSKGLGLFLVAIAASLVWRQPDPLVSLASATTLAAGSVGLAAWAGFGARTLLAWLAPSVWIVLALAVARLVGEPLSPAAWAITAAQALCVASVILLARLFVATTKTSDLVEAITHDMEPLRPLGARPEVFALTVALVIRSIPMLGGAASAVRDAHAARGLKPRPRSVVAPVAMTAVATTIATSEALTARMLPRDAHREAPETPDTPHEGPS</sequence>
<evidence type="ECO:0000256" key="4">
    <source>
        <dbReference type="ARBA" id="ARBA00023136"/>
    </source>
</evidence>
<dbReference type="Proteomes" id="UP001247307">
    <property type="component" value="Unassembled WGS sequence"/>
</dbReference>
<dbReference type="Pfam" id="PF02361">
    <property type="entry name" value="CbiQ"/>
    <property type="match status" value="1"/>
</dbReference>
<evidence type="ECO:0000256" key="2">
    <source>
        <dbReference type="ARBA" id="ARBA00022692"/>
    </source>
</evidence>
<proteinExistence type="predicted"/>
<organism evidence="7 8">
    <name type="scientific">Falsarthrobacter nasiphocae</name>
    <dbReference type="NCBI Taxonomy" id="189863"/>
    <lineage>
        <taxon>Bacteria</taxon>
        <taxon>Bacillati</taxon>
        <taxon>Actinomycetota</taxon>
        <taxon>Actinomycetes</taxon>
        <taxon>Micrococcales</taxon>
        <taxon>Micrococcaceae</taxon>
        <taxon>Falsarthrobacter</taxon>
    </lineage>
</organism>
<protein>
    <submittedName>
        <fullName evidence="7">Biotin transport system permease protein</fullName>
    </submittedName>
</protein>
<keyword evidence="2 6" id="KW-0812">Transmembrane</keyword>
<feature type="transmembrane region" description="Helical" evidence="6">
    <location>
        <begin position="78"/>
        <end position="99"/>
    </location>
</feature>
<feature type="transmembrane region" description="Helical" evidence="6">
    <location>
        <begin position="51"/>
        <end position="71"/>
    </location>
</feature>
<keyword evidence="3 6" id="KW-1133">Transmembrane helix</keyword>
<dbReference type="EMBL" id="JAVDUI010000001">
    <property type="protein sequence ID" value="MDR6891141.1"/>
    <property type="molecule type" value="Genomic_DNA"/>
</dbReference>
<reference evidence="7" key="1">
    <citation type="submission" date="2023-07" db="EMBL/GenBank/DDBJ databases">
        <title>Sequencing the genomes of 1000 actinobacteria strains.</title>
        <authorList>
            <person name="Klenk H.-P."/>
        </authorList>
    </citation>
    <scope>NUCLEOTIDE SEQUENCE</scope>
    <source>
        <strain evidence="7">DSM 13988</strain>
    </source>
</reference>
<evidence type="ECO:0000256" key="6">
    <source>
        <dbReference type="SAM" id="Phobius"/>
    </source>
</evidence>
<accession>A0AAE4C497</accession>
<name>A0AAE4C497_9MICC</name>
<evidence type="ECO:0000256" key="1">
    <source>
        <dbReference type="ARBA" id="ARBA00004141"/>
    </source>
</evidence>
<gene>
    <name evidence="7" type="ORF">J2S35_000081</name>
</gene>
<evidence type="ECO:0000313" key="8">
    <source>
        <dbReference type="Proteomes" id="UP001247307"/>
    </source>
</evidence>
<dbReference type="GO" id="GO:0005886">
    <property type="term" value="C:plasma membrane"/>
    <property type="evidence" value="ECO:0007669"/>
    <property type="project" value="UniProtKB-ARBA"/>
</dbReference>
<evidence type="ECO:0000256" key="3">
    <source>
        <dbReference type="ARBA" id="ARBA00022989"/>
    </source>
</evidence>
<dbReference type="AlphaFoldDB" id="A0AAE4C497"/>
<comment type="subcellular location">
    <subcellularLocation>
        <location evidence="1">Membrane</location>
        <topology evidence="1">Multi-pass membrane protein</topology>
    </subcellularLocation>
</comment>
<keyword evidence="8" id="KW-1185">Reference proteome</keyword>
<comment type="caution">
    <text evidence="7">The sequence shown here is derived from an EMBL/GenBank/DDBJ whole genome shotgun (WGS) entry which is preliminary data.</text>
</comment>
<dbReference type="InterPro" id="IPR003339">
    <property type="entry name" value="ABC/ECF_trnsptr_transmembrane"/>
</dbReference>
<keyword evidence="4 6" id="KW-0472">Membrane</keyword>
<dbReference type="CDD" id="cd16914">
    <property type="entry name" value="EcfT"/>
    <property type="match status" value="1"/>
</dbReference>
<feature type="region of interest" description="Disordered" evidence="5">
    <location>
        <begin position="217"/>
        <end position="238"/>
    </location>
</feature>
<feature type="compositionally biased region" description="Basic and acidic residues" evidence="5">
    <location>
        <begin position="218"/>
        <end position="238"/>
    </location>
</feature>
<evidence type="ECO:0000313" key="7">
    <source>
        <dbReference type="EMBL" id="MDR6891141.1"/>
    </source>
</evidence>
<feature type="transmembrane region" description="Helical" evidence="6">
    <location>
        <begin position="156"/>
        <end position="174"/>
    </location>
</feature>
<dbReference type="RefSeq" id="WP_309848591.1">
    <property type="nucleotide sequence ID" value="NZ_BAAAIU010000004.1"/>
</dbReference>
<evidence type="ECO:0000256" key="5">
    <source>
        <dbReference type="SAM" id="MobiDB-lite"/>
    </source>
</evidence>